<comment type="subcellular location">
    <subcellularLocation>
        <location evidence="1">Nucleus</location>
    </subcellularLocation>
</comment>
<accession>G0QMW6</accession>
<dbReference type="AlphaFoldDB" id="G0QMW6"/>
<dbReference type="GeneID" id="14909618"/>
<keyword evidence="6" id="KW-0271">Exosome</keyword>
<sequence>MSTQIQITYTKNKKGSVGKKVKEIYLRDDIPCGLFNCNLCVTQSNTLNLEGDEKYIYILDEYTVLNQIDVIQNCPKLVNVVIMQTIVQNIKQKNVNTYNNLRNLVESEIYRKIHIFANEYSKDTYTQIQPNETQEQRNQRAIFNSVLWYQSHLKNGNNINVMFITNNYSQYIIAQQQGINTITIFDYLKQQAKEFPNLMDFMGLIENQNQEMDLEDQQGECLFEEHLNQSELIERVKSGDLFQGKMRIDRNNVNQGSIYINKLDIEIIVFEQKNLNRSLNGDIVVVEILPENQWVKQKYMQDLKELDENTKEDEIQQKIKIKNEEKYLNIIQKIKFLNLIPQGKVKGIIKRVQRFFCGQINNENIDQLNISNNIFIREFIPVDSRYPNFYIKTTNPQNLEDKRIQIVFDNWPKNSKYPFGHFKMLIGPSGDIHTEGDVILLEHGVEYRQFSKQVLDCLPQEGSNWKIPQSEFSKRVDLRHLKVCSIDPIGCKDIDDALHCIKLPSGNYEVGVHIADVSHFVKANSPIDKEAQNRCTTVYLVDRRTDMLPKLLTETLCSLKDDGERLSFSVVWEIDPEGNIIQTRYHKSVIHSVASLNYQQAQNMIDNKNDNTELTNSIRYLNLLAKKLKAKRIQNGALSLASTQVKFSFDDETHNPIDVSFYQMYDTNSLIEEFMLLANVSVAQKIIDHFPSISILRQHQQPKQKQIKELASILSKIGYNLDFSSNKNLAHSLDQINRDNDSFFNKLIRIMTTRAMNEAVYLCTADADYTDFYHYGLAAPLYTHFTSPIRRYADILVHRLLAAAIDLEGIPAFMSNKLKMSKICEKMNMRNRNARFASRASSDYNTYLFFKDKQVEEIGMVSSINQKGFIVIIPRYGLEGQIQFNEQDLDDNEKLLQELLQKEDLIIDFITNRNRHKLFDYIKVRISIGMKNFHKQIKLEYLGRTNK</sequence>
<dbReference type="RefSeq" id="XP_004037423.1">
    <property type="nucleotide sequence ID" value="XM_004037375.1"/>
</dbReference>
<dbReference type="InParanoid" id="G0QMW6"/>
<dbReference type="GO" id="GO:0016075">
    <property type="term" value="P:rRNA catabolic process"/>
    <property type="evidence" value="ECO:0007669"/>
    <property type="project" value="TreeGrafter"/>
</dbReference>
<feature type="domain" description="RNB" evidence="11">
    <location>
        <begin position="475"/>
        <end position="807"/>
    </location>
</feature>
<dbReference type="GO" id="GO:0003723">
    <property type="term" value="F:RNA binding"/>
    <property type="evidence" value="ECO:0007669"/>
    <property type="project" value="UniProtKB-KW"/>
</dbReference>
<dbReference type="InterPro" id="IPR033770">
    <property type="entry name" value="RRP44_S1"/>
</dbReference>
<dbReference type="SMART" id="SM00955">
    <property type="entry name" value="RNB"/>
    <property type="match status" value="1"/>
</dbReference>
<dbReference type="Pfam" id="PF17216">
    <property type="entry name" value="Rrp44_CSD1"/>
    <property type="match status" value="1"/>
</dbReference>
<evidence type="ECO:0000256" key="4">
    <source>
        <dbReference type="ARBA" id="ARBA00022722"/>
    </source>
</evidence>
<dbReference type="GO" id="GO:0000177">
    <property type="term" value="C:cytoplasmic exosome (RNase complex)"/>
    <property type="evidence" value="ECO:0007669"/>
    <property type="project" value="TreeGrafter"/>
</dbReference>
<comment type="similarity">
    <text evidence="2 10">Belongs to the RNR ribonuclease family.</text>
</comment>
<evidence type="ECO:0000256" key="6">
    <source>
        <dbReference type="ARBA" id="ARBA00022835"/>
    </source>
</evidence>
<protein>
    <submittedName>
        <fullName evidence="12">Rnb family protein, putative</fullName>
        <ecNumber evidence="12">3.1.13.1</ecNumber>
    </submittedName>
</protein>
<dbReference type="Pfam" id="PF13638">
    <property type="entry name" value="PIN_4"/>
    <property type="match status" value="1"/>
</dbReference>
<dbReference type="OMA" id="GQVMRNN"/>
<dbReference type="Gene3D" id="3.40.50.1010">
    <property type="entry name" value="5'-nuclease"/>
    <property type="match status" value="1"/>
</dbReference>
<gene>
    <name evidence="12" type="ORF">IMG5_052990</name>
</gene>
<evidence type="ECO:0000313" key="13">
    <source>
        <dbReference type="Proteomes" id="UP000008983"/>
    </source>
</evidence>
<dbReference type="Gene3D" id="2.40.50.700">
    <property type="match status" value="1"/>
</dbReference>
<dbReference type="EC" id="3.1.13.1" evidence="12"/>
<evidence type="ECO:0000259" key="11">
    <source>
        <dbReference type="SMART" id="SM00955"/>
    </source>
</evidence>
<dbReference type="InterPro" id="IPR001900">
    <property type="entry name" value="RNase_II/R"/>
</dbReference>
<evidence type="ECO:0000256" key="10">
    <source>
        <dbReference type="RuleBase" id="RU003901"/>
    </source>
</evidence>
<dbReference type="STRING" id="857967.G0QMW6"/>
<keyword evidence="9" id="KW-0539">Nucleus</keyword>
<dbReference type="InterPro" id="IPR012340">
    <property type="entry name" value="NA-bd_OB-fold"/>
</dbReference>
<name>G0QMW6_ICHMU</name>
<proteinExistence type="inferred from homology"/>
<dbReference type="GO" id="GO:0006364">
    <property type="term" value="P:rRNA processing"/>
    <property type="evidence" value="ECO:0007669"/>
    <property type="project" value="UniProtKB-KW"/>
</dbReference>
<evidence type="ECO:0000256" key="1">
    <source>
        <dbReference type="ARBA" id="ARBA00004123"/>
    </source>
</evidence>
<dbReference type="InterPro" id="IPR050180">
    <property type="entry name" value="RNR_Ribonuclease"/>
</dbReference>
<dbReference type="SUPFAM" id="SSF50249">
    <property type="entry name" value="Nucleic acid-binding proteins"/>
    <property type="match status" value="3"/>
</dbReference>
<keyword evidence="3" id="KW-0698">rRNA processing</keyword>
<dbReference type="EMBL" id="GL983447">
    <property type="protein sequence ID" value="EGR33437.1"/>
    <property type="molecule type" value="Genomic_DNA"/>
</dbReference>
<dbReference type="Proteomes" id="UP000008983">
    <property type="component" value="Unassembled WGS sequence"/>
</dbReference>
<keyword evidence="4" id="KW-0540">Nuclease</keyword>
<dbReference type="Pfam" id="PF17849">
    <property type="entry name" value="OB_Dis3"/>
    <property type="match status" value="1"/>
</dbReference>
<dbReference type="GO" id="GO:0008859">
    <property type="term" value="F:exoribonuclease II activity"/>
    <property type="evidence" value="ECO:0007669"/>
    <property type="project" value="UniProtKB-EC"/>
</dbReference>
<keyword evidence="5 12" id="KW-0378">Hydrolase</keyword>
<keyword evidence="8" id="KW-0694">RNA-binding</keyword>
<evidence type="ECO:0000256" key="5">
    <source>
        <dbReference type="ARBA" id="ARBA00022801"/>
    </source>
</evidence>
<dbReference type="Gene3D" id="2.40.50.140">
    <property type="entry name" value="Nucleic acid-binding proteins"/>
    <property type="match status" value="1"/>
</dbReference>
<dbReference type="GO" id="GO:0004519">
    <property type="term" value="F:endonuclease activity"/>
    <property type="evidence" value="ECO:0007669"/>
    <property type="project" value="TreeGrafter"/>
</dbReference>
<dbReference type="Pfam" id="PF00773">
    <property type="entry name" value="RNB"/>
    <property type="match status" value="1"/>
</dbReference>
<evidence type="ECO:0000256" key="7">
    <source>
        <dbReference type="ARBA" id="ARBA00022839"/>
    </source>
</evidence>
<dbReference type="eggNOG" id="KOG2102">
    <property type="taxonomic scope" value="Eukaryota"/>
</dbReference>
<evidence type="ECO:0000256" key="3">
    <source>
        <dbReference type="ARBA" id="ARBA00022552"/>
    </source>
</evidence>
<dbReference type="PANTHER" id="PTHR23355:SF35">
    <property type="entry name" value="EXOSOME COMPLEX EXONUCLEASE RRP44"/>
    <property type="match status" value="1"/>
</dbReference>
<dbReference type="InterPro" id="IPR002716">
    <property type="entry name" value="PIN_dom"/>
</dbReference>
<dbReference type="GO" id="GO:0000176">
    <property type="term" value="C:nuclear exosome (RNase complex)"/>
    <property type="evidence" value="ECO:0007669"/>
    <property type="project" value="TreeGrafter"/>
</dbReference>
<dbReference type="Pfam" id="PF17215">
    <property type="entry name" value="Rrp44_S1"/>
    <property type="match status" value="1"/>
</dbReference>
<dbReference type="PROSITE" id="PS01175">
    <property type="entry name" value="RIBONUCLEASE_II"/>
    <property type="match status" value="1"/>
</dbReference>
<dbReference type="OrthoDB" id="372421at2759"/>
<evidence type="ECO:0000256" key="9">
    <source>
        <dbReference type="ARBA" id="ARBA00023242"/>
    </source>
</evidence>
<organism evidence="12 13">
    <name type="scientific">Ichthyophthirius multifiliis</name>
    <name type="common">White spot disease agent</name>
    <name type="synonym">Ich</name>
    <dbReference type="NCBI Taxonomy" id="5932"/>
    <lineage>
        <taxon>Eukaryota</taxon>
        <taxon>Sar</taxon>
        <taxon>Alveolata</taxon>
        <taxon>Ciliophora</taxon>
        <taxon>Intramacronucleata</taxon>
        <taxon>Oligohymenophorea</taxon>
        <taxon>Hymenostomatida</taxon>
        <taxon>Ophryoglenina</taxon>
        <taxon>Ichthyophthirius</taxon>
    </lineage>
</organism>
<keyword evidence="7" id="KW-0269">Exonuclease</keyword>
<dbReference type="Gene3D" id="2.40.50.690">
    <property type="match status" value="1"/>
</dbReference>
<dbReference type="InterPro" id="IPR033771">
    <property type="entry name" value="Rrp44_CSD1"/>
</dbReference>
<dbReference type="FunCoup" id="G0QMW6">
    <property type="interactions" value="340"/>
</dbReference>
<reference evidence="12 13" key="1">
    <citation type="submission" date="2011-07" db="EMBL/GenBank/DDBJ databases">
        <authorList>
            <person name="Coyne R."/>
            <person name="Brami D."/>
            <person name="Johnson J."/>
            <person name="Hostetler J."/>
            <person name="Hannick L."/>
            <person name="Clark T."/>
            <person name="Cassidy-Hanley D."/>
            <person name="Inman J."/>
        </authorList>
    </citation>
    <scope>NUCLEOTIDE SEQUENCE [LARGE SCALE GENOMIC DNA]</scope>
    <source>
        <strain evidence="12 13">G5</strain>
    </source>
</reference>
<evidence type="ECO:0000256" key="8">
    <source>
        <dbReference type="ARBA" id="ARBA00022884"/>
    </source>
</evidence>
<keyword evidence="13" id="KW-1185">Reference proteome</keyword>
<evidence type="ECO:0000313" key="12">
    <source>
        <dbReference type="EMBL" id="EGR33437.1"/>
    </source>
</evidence>
<dbReference type="PANTHER" id="PTHR23355">
    <property type="entry name" value="RIBONUCLEASE"/>
    <property type="match status" value="1"/>
</dbReference>
<evidence type="ECO:0000256" key="2">
    <source>
        <dbReference type="ARBA" id="ARBA00005785"/>
    </source>
</evidence>
<dbReference type="CDD" id="cd09862">
    <property type="entry name" value="PIN_Rrp44-like"/>
    <property type="match status" value="1"/>
</dbReference>
<dbReference type="InterPro" id="IPR022966">
    <property type="entry name" value="RNase_II/R_CS"/>
</dbReference>
<dbReference type="InterPro" id="IPR041505">
    <property type="entry name" value="Dis3_CSD2"/>
</dbReference>
<dbReference type="GO" id="GO:0071031">
    <property type="term" value="P:nuclear mRNA surveillance of mRNA 3'-end processing"/>
    <property type="evidence" value="ECO:0007669"/>
    <property type="project" value="TreeGrafter"/>
</dbReference>